<dbReference type="GeneID" id="37022512"/>
<feature type="signal peptide" evidence="1">
    <location>
        <begin position="1"/>
        <end position="35"/>
    </location>
</feature>
<dbReference type="InParanoid" id="A0A316VRE3"/>
<name>A0A316VRE3_9BASI</name>
<evidence type="ECO:0000313" key="3">
    <source>
        <dbReference type="Proteomes" id="UP000245771"/>
    </source>
</evidence>
<dbReference type="Proteomes" id="UP000245771">
    <property type="component" value="Unassembled WGS sequence"/>
</dbReference>
<reference evidence="2 3" key="1">
    <citation type="journal article" date="2018" name="Mol. Biol. Evol.">
        <title>Broad Genomic Sampling Reveals a Smut Pathogenic Ancestry of the Fungal Clade Ustilaginomycotina.</title>
        <authorList>
            <person name="Kijpornyongpan T."/>
            <person name="Mondo S.J."/>
            <person name="Barry K."/>
            <person name="Sandor L."/>
            <person name="Lee J."/>
            <person name="Lipzen A."/>
            <person name="Pangilinan J."/>
            <person name="LaButti K."/>
            <person name="Hainaut M."/>
            <person name="Henrissat B."/>
            <person name="Grigoriev I.V."/>
            <person name="Spatafora J.W."/>
            <person name="Aime M.C."/>
        </authorList>
    </citation>
    <scope>NUCLEOTIDE SEQUENCE [LARGE SCALE GENOMIC DNA]</scope>
    <source>
        <strain evidence="2 3">MCA 3882</strain>
    </source>
</reference>
<evidence type="ECO:0000313" key="2">
    <source>
        <dbReference type="EMBL" id="PWN38065.1"/>
    </source>
</evidence>
<evidence type="ECO:0000256" key="1">
    <source>
        <dbReference type="SAM" id="SignalP"/>
    </source>
</evidence>
<dbReference type="RefSeq" id="XP_025358367.1">
    <property type="nucleotide sequence ID" value="XM_025500731.1"/>
</dbReference>
<dbReference type="AlphaFoldDB" id="A0A316VRE3"/>
<organism evidence="2 3">
    <name type="scientific">Meira miltonrushii</name>
    <dbReference type="NCBI Taxonomy" id="1280837"/>
    <lineage>
        <taxon>Eukaryota</taxon>
        <taxon>Fungi</taxon>
        <taxon>Dikarya</taxon>
        <taxon>Basidiomycota</taxon>
        <taxon>Ustilaginomycotina</taxon>
        <taxon>Exobasidiomycetes</taxon>
        <taxon>Exobasidiales</taxon>
        <taxon>Brachybasidiaceae</taxon>
        <taxon>Meira</taxon>
    </lineage>
</organism>
<dbReference type="EMBL" id="KZ819602">
    <property type="protein sequence ID" value="PWN38065.1"/>
    <property type="molecule type" value="Genomic_DNA"/>
</dbReference>
<keyword evidence="1" id="KW-0732">Signal</keyword>
<feature type="chain" id="PRO_5016344923" evidence="1">
    <location>
        <begin position="36"/>
        <end position="60"/>
    </location>
</feature>
<keyword evidence="3" id="KW-1185">Reference proteome</keyword>
<protein>
    <submittedName>
        <fullName evidence="2">Uncharacterized protein</fullName>
    </submittedName>
</protein>
<proteinExistence type="predicted"/>
<gene>
    <name evidence="2" type="ORF">FA14DRAFT_177342</name>
</gene>
<sequence>MSKEQWMTNTPPHIKMRFNFVVLVLAAVMISAANAAPTPQEVEVGAGEKRQFCRTRCPGW</sequence>
<accession>A0A316VRE3</accession>